<dbReference type="InterPro" id="IPR039426">
    <property type="entry name" value="TonB-dep_rcpt-like"/>
</dbReference>
<keyword evidence="16" id="KW-1185">Reference proteome</keyword>
<dbReference type="GO" id="GO:0009279">
    <property type="term" value="C:cell outer membrane"/>
    <property type="evidence" value="ECO:0007669"/>
    <property type="project" value="UniProtKB-SubCell"/>
</dbReference>
<accession>A0A2T0MG96</accession>
<dbReference type="InterPro" id="IPR000531">
    <property type="entry name" value="Beta-barrel_TonB"/>
</dbReference>
<comment type="subcellular location">
    <subcellularLocation>
        <location evidence="1 11">Cell outer membrane</location>
        <topology evidence="1 11">Multi-pass membrane protein</topology>
    </subcellularLocation>
</comment>
<dbReference type="Pfam" id="PF13715">
    <property type="entry name" value="CarbopepD_reg_2"/>
    <property type="match status" value="1"/>
</dbReference>
<evidence type="ECO:0000256" key="8">
    <source>
        <dbReference type="ARBA" id="ARBA00023077"/>
    </source>
</evidence>
<keyword evidence="3 11" id="KW-1134">Transmembrane beta strand</keyword>
<dbReference type="Pfam" id="PF07715">
    <property type="entry name" value="Plug"/>
    <property type="match status" value="1"/>
</dbReference>
<evidence type="ECO:0000313" key="15">
    <source>
        <dbReference type="EMBL" id="PRX56607.1"/>
    </source>
</evidence>
<evidence type="ECO:0000256" key="11">
    <source>
        <dbReference type="PROSITE-ProRule" id="PRU01360"/>
    </source>
</evidence>
<keyword evidence="2 11" id="KW-0813">Transport</keyword>
<comment type="similarity">
    <text evidence="11 12">Belongs to the TonB-dependent receptor family.</text>
</comment>
<proteinExistence type="inferred from homology"/>
<sequence length="793" mass="87892">MLAFISFLTGAAQTVLKGTVKDAKNKPIALANIKVLNSSLGTATNSKGEFLLEINSKVETIVISALGFATQTVVFEGDSELTVILLEETTVLGDVVVSARKREEALVTSPISVSSLDSKTIEDTQTWDLGGLTAIVPNYLYQESGVPFQAIQSIRGIQVFSENPAVATYIDDVNQLDILANGFALTDIERIEVLRGPQGTLFGRNAMGGVINITTKQPTNTTEGFAEIGFGNLGLNRHSIALKTPLIKDRLFFGFSGLFQNRNGYWENDASLAFVPNPSLDGETVGDFRNLYGNLSLKWLASEKLAFSLNVKSQKDWSDATGFFVSQPNEEIAFENPDKIYLSRLGSHNRNIVNTALVGKYYGKNYTLSFIATYQNIVLAFEDIDFPGFFHSFVDDEIGEKLPPQEVWSQEIRINSTDADSKWQYTGGIFGFSQKAFEPSTNLAQELTDGEADFLQLPRGSNIIFRNEGLNQGFAAFGELSIAIGNGFELTGGLRYDFEEREATFNGFGDLIFLDDELIENAQEVTEKGSYSALSPKLAFSFTPNNYSNLYVSYNRGFRAGGINAQRLPEGIDQTFDPEYSNNFELGYKLNSMDNRFRLGATAFYIDWTDLQFFNLVALSTFARENVGDATSMGLELETSLIPVNGLELDASFGYNYTEYEDFVLVRQDFVSGEEIRTDISGNSLSNAPEYTLFLGAQYGTRISSELRATVRGELRSIGNYFTDIQNTLEQPSYNLVNARISFEYKNYQLIFWGQNLTDETYLAFGNADTSFGSRNVRTAAPLTFGSTLSYRF</sequence>
<keyword evidence="15" id="KW-0675">Receptor</keyword>
<evidence type="ECO:0000256" key="6">
    <source>
        <dbReference type="ARBA" id="ARBA00023004"/>
    </source>
</evidence>
<keyword evidence="7" id="KW-0406">Ion transport</keyword>
<evidence type="ECO:0000256" key="10">
    <source>
        <dbReference type="ARBA" id="ARBA00023237"/>
    </source>
</evidence>
<keyword evidence="4" id="KW-0410">Iron transport</keyword>
<evidence type="ECO:0000256" key="2">
    <source>
        <dbReference type="ARBA" id="ARBA00022448"/>
    </source>
</evidence>
<dbReference type="Proteomes" id="UP000237640">
    <property type="component" value="Unassembled WGS sequence"/>
</dbReference>
<name>A0A2T0MG96_9FLAO</name>
<keyword evidence="6" id="KW-0408">Iron</keyword>
<dbReference type="EMBL" id="PVYX01000001">
    <property type="protein sequence ID" value="PRX56607.1"/>
    <property type="molecule type" value="Genomic_DNA"/>
</dbReference>
<gene>
    <name evidence="15" type="ORF">CLV81_0604</name>
</gene>
<keyword evidence="8 12" id="KW-0798">TonB box</keyword>
<evidence type="ECO:0000256" key="3">
    <source>
        <dbReference type="ARBA" id="ARBA00022452"/>
    </source>
</evidence>
<protein>
    <submittedName>
        <fullName evidence="15">Iron complex outermembrane receptor protein</fullName>
    </submittedName>
</protein>
<keyword evidence="5 11" id="KW-0812">Transmembrane</keyword>
<dbReference type="SUPFAM" id="SSF56935">
    <property type="entry name" value="Porins"/>
    <property type="match status" value="1"/>
</dbReference>
<dbReference type="Pfam" id="PF00593">
    <property type="entry name" value="TonB_dep_Rec_b-barrel"/>
    <property type="match status" value="1"/>
</dbReference>
<feature type="domain" description="TonB-dependent receptor plug" evidence="14">
    <location>
        <begin position="108"/>
        <end position="210"/>
    </location>
</feature>
<reference evidence="15 16" key="1">
    <citation type="submission" date="2018-03" db="EMBL/GenBank/DDBJ databases">
        <title>Genomic Encyclopedia of Archaeal and Bacterial Type Strains, Phase II (KMG-II): from individual species to whole genera.</title>
        <authorList>
            <person name="Goeker M."/>
        </authorList>
    </citation>
    <scope>NUCLEOTIDE SEQUENCE [LARGE SCALE GENOMIC DNA]</scope>
    <source>
        <strain evidence="15 16">DSM 25027</strain>
    </source>
</reference>
<dbReference type="SUPFAM" id="SSF49464">
    <property type="entry name" value="Carboxypeptidase regulatory domain-like"/>
    <property type="match status" value="1"/>
</dbReference>
<keyword evidence="9 11" id="KW-0472">Membrane</keyword>
<comment type="caution">
    <text evidence="15">The sequence shown here is derived from an EMBL/GenBank/DDBJ whole genome shotgun (WGS) entry which is preliminary data.</text>
</comment>
<evidence type="ECO:0000256" key="4">
    <source>
        <dbReference type="ARBA" id="ARBA00022496"/>
    </source>
</evidence>
<dbReference type="Gene3D" id="2.60.40.1120">
    <property type="entry name" value="Carboxypeptidase-like, regulatory domain"/>
    <property type="match status" value="1"/>
</dbReference>
<evidence type="ECO:0000256" key="9">
    <source>
        <dbReference type="ARBA" id="ARBA00023136"/>
    </source>
</evidence>
<evidence type="ECO:0000256" key="1">
    <source>
        <dbReference type="ARBA" id="ARBA00004571"/>
    </source>
</evidence>
<evidence type="ECO:0000256" key="7">
    <source>
        <dbReference type="ARBA" id="ARBA00023065"/>
    </source>
</evidence>
<evidence type="ECO:0000259" key="14">
    <source>
        <dbReference type="Pfam" id="PF07715"/>
    </source>
</evidence>
<dbReference type="PANTHER" id="PTHR32552:SF81">
    <property type="entry name" value="TONB-DEPENDENT OUTER MEMBRANE RECEPTOR"/>
    <property type="match status" value="1"/>
</dbReference>
<organism evidence="15 16">
    <name type="scientific">Flagellimonas meridianipacifica</name>
    <dbReference type="NCBI Taxonomy" id="1080225"/>
    <lineage>
        <taxon>Bacteria</taxon>
        <taxon>Pseudomonadati</taxon>
        <taxon>Bacteroidota</taxon>
        <taxon>Flavobacteriia</taxon>
        <taxon>Flavobacteriales</taxon>
        <taxon>Flavobacteriaceae</taxon>
        <taxon>Flagellimonas</taxon>
    </lineage>
</organism>
<dbReference type="Gene3D" id="2.40.170.20">
    <property type="entry name" value="TonB-dependent receptor, beta-barrel domain"/>
    <property type="match status" value="1"/>
</dbReference>
<dbReference type="AlphaFoldDB" id="A0A2T0MG96"/>
<evidence type="ECO:0000256" key="12">
    <source>
        <dbReference type="RuleBase" id="RU003357"/>
    </source>
</evidence>
<dbReference type="InterPro" id="IPR012910">
    <property type="entry name" value="Plug_dom"/>
</dbReference>
<dbReference type="InterPro" id="IPR036942">
    <property type="entry name" value="Beta-barrel_TonB_sf"/>
</dbReference>
<dbReference type="InterPro" id="IPR008969">
    <property type="entry name" value="CarboxyPept-like_regulatory"/>
</dbReference>
<dbReference type="PROSITE" id="PS52016">
    <property type="entry name" value="TONB_DEPENDENT_REC_3"/>
    <property type="match status" value="1"/>
</dbReference>
<evidence type="ECO:0000256" key="5">
    <source>
        <dbReference type="ARBA" id="ARBA00022692"/>
    </source>
</evidence>
<keyword evidence="10 11" id="KW-0998">Cell outer membrane</keyword>
<evidence type="ECO:0000259" key="13">
    <source>
        <dbReference type="Pfam" id="PF00593"/>
    </source>
</evidence>
<evidence type="ECO:0000313" key="16">
    <source>
        <dbReference type="Proteomes" id="UP000237640"/>
    </source>
</evidence>
<dbReference type="GO" id="GO:0006826">
    <property type="term" value="P:iron ion transport"/>
    <property type="evidence" value="ECO:0007669"/>
    <property type="project" value="UniProtKB-KW"/>
</dbReference>
<feature type="domain" description="TonB-dependent receptor-like beta-barrel" evidence="13">
    <location>
        <begin position="356"/>
        <end position="757"/>
    </location>
</feature>
<dbReference type="PANTHER" id="PTHR32552">
    <property type="entry name" value="FERRICHROME IRON RECEPTOR-RELATED"/>
    <property type="match status" value="1"/>
</dbReference>